<protein>
    <recommendedName>
        <fullName evidence="3">ANTAR domain-containing protein</fullName>
    </recommendedName>
</protein>
<keyword evidence="2" id="KW-1185">Reference proteome</keyword>
<comment type="caution">
    <text evidence="1">The sequence shown here is derived from an EMBL/GenBank/DDBJ whole genome shotgun (WGS) entry which is preliminary data.</text>
</comment>
<name>A0ABU2JF58_9ACTN</name>
<accession>A0ABU2JF58</accession>
<organism evidence="1 2">
    <name type="scientific">Jatrophihabitans lederbergiae</name>
    <dbReference type="NCBI Taxonomy" id="3075547"/>
    <lineage>
        <taxon>Bacteria</taxon>
        <taxon>Bacillati</taxon>
        <taxon>Actinomycetota</taxon>
        <taxon>Actinomycetes</taxon>
        <taxon>Jatrophihabitantales</taxon>
        <taxon>Jatrophihabitantaceae</taxon>
        <taxon>Jatrophihabitans</taxon>
    </lineage>
</organism>
<dbReference type="RefSeq" id="WP_311424771.1">
    <property type="nucleotide sequence ID" value="NZ_JAVREH010000045.1"/>
</dbReference>
<evidence type="ECO:0000313" key="2">
    <source>
        <dbReference type="Proteomes" id="UP001183176"/>
    </source>
</evidence>
<reference evidence="2" key="1">
    <citation type="submission" date="2023-07" db="EMBL/GenBank/DDBJ databases">
        <title>30 novel species of actinomycetes from the DSMZ collection.</title>
        <authorList>
            <person name="Nouioui I."/>
        </authorList>
    </citation>
    <scope>NUCLEOTIDE SEQUENCE [LARGE SCALE GENOMIC DNA]</scope>
    <source>
        <strain evidence="2">DSM 44399</strain>
    </source>
</reference>
<evidence type="ECO:0008006" key="3">
    <source>
        <dbReference type="Google" id="ProtNLM"/>
    </source>
</evidence>
<evidence type="ECO:0000313" key="1">
    <source>
        <dbReference type="EMBL" id="MDT0263625.1"/>
    </source>
</evidence>
<proteinExistence type="predicted"/>
<gene>
    <name evidence="1" type="ORF">RM423_19790</name>
</gene>
<sequence length="199" mass="20429">MNINASLAAELAILTEALDDPGADVAESLLHLAARAPAAVASYLGLMVIIARTDPPSACTAFKDDVEAGDIRTSLVLVPASAGHDGCVPRVSLVLFASVPGAFVDLAADLCWMTGRRLDVSLDQHLSVHVDAGSAATLQAASAINQAVGVLIGRGYTLDQAELELDARAADSGTDRHQAASHILTTIPVADSDPDLDIA</sequence>
<dbReference type="Proteomes" id="UP001183176">
    <property type="component" value="Unassembled WGS sequence"/>
</dbReference>
<dbReference type="EMBL" id="JAVREH010000045">
    <property type="protein sequence ID" value="MDT0263625.1"/>
    <property type="molecule type" value="Genomic_DNA"/>
</dbReference>